<dbReference type="InterPro" id="IPR043128">
    <property type="entry name" value="Rev_trsase/Diguanyl_cyclase"/>
</dbReference>
<proteinExistence type="predicted"/>
<evidence type="ECO:0000259" key="1">
    <source>
        <dbReference type="PROSITE" id="PS50878"/>
    </source>
</evidence>
<feature type="domain" description="Reverse transcriptase" evidence="1">
    <location>
        <begin position="20"/>
        <end position="293"/>
    </location>
</feature>
<evidence type="ECO:0000313" key="2">
    <source>
        <dbReference type="EMBL" id="DAD88606.1"/>
    </source>
</evidence>
<dbReference type="PROSITE" id="PS50878">
    <property type="entry name" value="RT_POL"/>
    <property type="match status" value="1"/>
</dbReference>
<dbReference type="InterPro" id="IPR043502">
    <property type="entry name" value="DNA/RNA_pol_sf"/>
</dbReference>
<reference evidence="2" key="1">
    <citation type="journal article" date="2021" name="Proc. Natl. Acad. Sci. U.S.A.">
        <title>A Catalog of Tens of Thousands of Viruses from Human Metagenomes Reveals Hidden Associations with Chronic Diseases.</title>
        <authorList>
            <person name="Tisza M.J."/>
            <person name="Buck C.B."/>
        </authorList>
    </citation>
    <scope>NUCLEOTIDE SEQUENCE</scope>
    <source>
        <strain evidence="2">CtYWp4</strain>
    </source>
</reference>
<sequence length="439" mass="52306">MIDFSILLEAYFDCRRHKRKTVGATEFEMNYMSNLVQLLDEINSRQYKIGKSICFVVRYPRYREVFAGQFRDRITHHYIALRLEPLFESQFSDRTYNCRKGKGQLAGIKQLQQDIRDVSEDYTKDAYVMGIDLKSFFMSICKPLLAKMVDDFIVRNYHGDDKEDLRWLCNMVVMHHPEKDCEKKSADYLWEFLLKEKSLFTNGEDRGVAIGNLFAQLFANFLLSKLDWKIDYYCKHHVRYVDDMVLVARRKETLLRLMPMIRETLASLGLRLNEKKFYFQHYSKGVRFVGAIIKRDRIYSVNNTVNNFRKSVRKLNDAARYGDIEAISHAIQSVNSYLGIFGHYNEYGMKRQIIKDELDEEAWKFFVIKGHYRSVQLKKRYNIDMKYKNMANEILNHKTEERKDIPTENEISKMLDEGYELEMYIIDGRIHVECYPRDL</sequence>
<protein>
    <recommendedName>
        <fullName evidence="1">Reverse transcriptase domain-containing protein</fullName>
    </recommendedName>
</protein>
<dbReference type="PANTHER" id="PTHR34047:SF8">
    <property type="entry name" value="PROTEIN YKFC"/>
    <property type="match status" value="1"/>
</dbReference>
<dbReference type="Gene3D" id="3.30.70.270">
    <property type="match status" value="1"/>
</dbReference>
<dbReference type="InterPro" id="IPR051083">
    <property type="entry name" value="GrpII_Intron_Splice-Mob/Def"/>
</dbReference>
<accession>A0A8S5N1X5</accession>
<dbReference type="InterPro" id="IPR000477">
    <property type="entry name" value="RT_dom"/>
</dbReference>
<organism evidence="2">
    <name type="scientific">Siphoviridae sp. ctYWp4</name>
    <dbReference type="NCBI Taxonomy" id="2826377"/>
    <lineage>
        <taxon>Viruses</taxon>
        <taxon>Duplodnaviria</taxon>
        <taxon>Heunggongvirae</taxon>
        <taxon>Uroviricota</taxon>
        <taxon>Caudoviricetes</taxon>
    </lineage>
</organism>
<dbReference type="Pfam" id="PF00078">
    <property type="entry name" value="RVT_1"/>
    <property type="match status" value="1"/>
</dbReference>
<name>A0A8S5N1X5_9CAUD</name>
<dbReference type="PANTHER" id="PTHR34047">
    <property type="entry name" value="NUCLEAR INTRON MATURASE 1, MITOCHONDRIAL-RELATED"/>
    <property type="match status" value="1"/>
</dbReference>
<dbReference type="EMBL" id="BK015044">
    <property type="protein sequence ID" value="DAD88606.1"/>
    <property type="molecule type" value="Genomic_DNA"/>
</dbReference>
<dbReference type="SUPFAM" id="SSF56672">
    <property type="entry name" value="DNA/RNA polymerases"/>
    <property type="match status" value="1"/>
</dbReference>